<dbReference type="PANTHER" id="PTHR43818:SF11">
    <property type="entry name" value="BCDNA.GH03377"/>
    <property type="match status" value="1"/>
</dbReference>
<dbReference type="InterPro" id="IPR036291">
    <property type="entry name" value="NAD(P)-bd_dom_sf"/>
</dbReference>
<dbReference type="Pfam" id="PF02894">
    <property type="entry name" value="GFO_IDH_MocA_C"/>
    <property type="match status" value="1"/>
</dbReference>
<dbReference type="Gene3D" id="3.30.360.10">
    <property type="entry name" value="Dihydrodipicolinate Reductase, domain 2"/>
    <property type="match status" value="1"/>
</dbReference>
<reference evidence="4" key="1">
    <citation type="submission" date="2018-05" db="EMBL/GenBank/DDBJ databases">
        <authorList>
            <person name="Lanie J.A."/>
            <person name="Ng W.-L."/>
            <person name="Kazmierczak K.M."/>
            <person name="Andrzejewski T.M."/>
            <person name="Davidsen T.M."/>
            <person name="Wayne K.J."/>
            <person name="Tettelin H."/>
            <person name="Glass J.I."/>
            <person name="Rusch D."/>
            <person name="Podicherti R."/>
            <person name="Tsui H.-C.T."/>
            <person name="Winkler M.E."/>
        </authorList>
    </citation>
    <scope>NUCLEOTIDE SEQUENCE</scope>
</reference>
<organism evidence="4">
    <name type="scientific">marine metagenome</name>
    <dbReference type="NCBI Taxonomy" id="408172"/>
    <lineage>
        <taxon>unclassified sequences</taxon>
        <taxon>metagenomes</taxon>
        <taxon>ecological metagenomes</taxon>
    </lineage>
</organism>
<name>A0A381QRW1_9ZZZZ</name>
<dbReference type="GO" id="GO:0000166">
    <property type="term" value="F:nucleotide binding"/>
    <property type="evidence" value="ECO:0007669"/>
    <property type="project" value="InterPro"/>
</dbReference>
<feature type="domain" description="Gfo/Idh/MocA-like oxidoreductase C-terminal" evidence="3">
    <location>
        <begin position="173"/>
        <end position="358"/>
    </location>
</feature>
<evidence type="ECO:0000259" key="3">
    <source>
        <dbReference type="Pfam" id="PF02894"/>
    </source>
</evidence>
<dbReference type="Pfam" id="PF01408">
    <property type="entry name" value="GFO_IDH_MocA"/>
    <property type="match status" value="1"/>
</dbReference>
<evidence type="ECO:0000256" key="1">
    <source>
        <dbReference type="ARBA" id="ARBA00023002"/>
    </source>
</evidence>
<sequence length="362" mass="40573">MVGTIPLVQARAWRGRRLKPVHLAFLGCGFITRVHSRHLRKMPSEFVCSYASRDPARAAEYQRRHGGLQHYTGYDEALRDPTVDAVVVAVPPHLHHELTLRALELGKHVVVEKPAFLQLDDYRVAIEAREQAGRVVLVAENDHYKPLAVALRRLLDCRDAIDGVRRSSRNAGGVIGELVFGQFVSVMRKPKSASDWRNDEAIAGGDAFFEEGIHWLHLAGSLGPKIRCIQGYQPPPSDEPLEGDGRRKSMLVAFQYDNGAAGSLYYSREIPALFRGLSLSKLFGRKGVITFESNGAFIVVRGAGFPRLILPGFRDIRGYRAMYQDFFRAIRKGRAPEMSLERAQDDHRLMDAVYKSVEPVDS</sequence>
<dbReference type="InterPro" id="IPR000683">
    <property type="entry name" value="Gfo/Idh/MocA-like_OxRdtase_N"/>
</dbReference>
<accession>A0A381QRW1</accession>
<evidence type="ECO:0008006" key="5">
    <source>
        <dbReference type="Google" id="ProtNLM"/>
    </source>
</evidence>
<feature type="domain" description="Gfo/Idh/MocA-like oxidoreductase N-terminal" evidence="2">
    <location>
        <begin position="22"/>
        <end position="139"/>
    </location>
</feature>
<dbReference type="InterPro" id="IPR050463">
    <property type="entry name" value="Gfo/Idh/MocA_oxidrdct_glycsds"/>
</dbReference>
<dbReference type="PANTHER" id="PTHR43818">
    <property type="entry name" value="BCDNA.GH03377"/>
    <property type="match status" value="1"/>
</dbReference>
<proteinExistence type="predicted"/>
<dbReference type="GO" id="GO:0016491">
    <property type="term" value="F:oxidoreductase activity"/>
    <property type="evidence" value="ECO:0007669"/>
    <property type="project" value="UniProtKB-KW"/>
</dbReference>
<dbReference type="Gene3D" id="3.40.50.720">
    <property type="entry name" value="NAD(P)-binding Rossmann-like Domain"/>
    <property type="match status" value="1"/>
</dbReference>
<keyword evidence="1" id="KW-0560">Oxidoreductase</keyword>
<dbReference type="EMBL" id="UINC01001493">
    <property type="protein sequence ID" value="SUZ82122.1"/>
    <property type="molecule type" value="Genomic_DNA"/>
</dbReference>
<dbReference type="SUPFAM" id="SSF55347">
    <property type="entry name" value="Glyceraldehyde-3-phosphate dehydrogenase-like, C-terminal domain"/>
    <property type="match status" value="1"/>
</dbReference>
<protein>
    <recommendedName>
        <fullName evidence="5">Gfo/Idh/MocA-like oxidoreductase N-terminal domain-containing protein</fullName>
    </recommendedName>
</protein>
<dbReference type="AlphaFoldDB" id="A0A381QRW1"/>
<dbReference type="SUPFAM" id="SSF51735">
    <property type="entry name" value="NAD(P)-binding Rossmann-fold domains"/>
    <property type="match status" value="1"/>
</dbReference>
<evidence type="ECO:0000313" key="4">
    <source>
        <dbReference type="EMBL" id="SUZ82122.1"/>
    </source>
</evidence>
<dbReference type="InterPro" id="IPR004104">
    <property type="entry name" value="Gfo/Idh/MocA-like_OxRdtase_C"/>
</dbReference>
<evidence type="ECO:0000259" key="2">
    <source>
        <dbReference type="Pfam" id="PF01408"/>
    </source>
</evidence>
<gene>
    <name evidence="4" type="ORF">METZ01_LOCUS34976</name>
</gene>